<reference evidence="3 4" key="1">
    <citation type="journal article" date="2022" name="Nat. Plants">
        <title>Genomes of leafy and leafless Platanthera orchids illuminate the evolution of mycoheterotrophy.</title>
        <authorList>
            <person name="Li M.H."/>
            <person name="Liu K.W."/>
            <person name="Li Z."/>
            <person name="Lu H.C."/>
            <person name="Ye Q.L."/>
            <person name="Zhang D."/>
            <person name="Wang J.Y."/>
            <person name="Li Y.F."/>
            <person name="Zhong Z.M."/>
            <person name="Liu X."/>
            <person name="Yu X."/>
            <person name="Liu D.K."/>
            <person name="Tu X.D."/>
            <person name="Liu B."/>
            <person name="Hao Y."/>
            <person name="Liao X.Y."/>
            <person name="Jiang Y.T."/>
            <person name="Sun W.H."/>
            <person name="Chen J."/>
            <person name="Chen Y.Q."/>
            <person name="Ai Y."/>
            <person name="Zhai J.W."/>
            <person name="Wu S.S."/>
            <person name="Zhou Z."/>
            <person name="Hsiao Y.Y."/>
            <person name="Wu W.L."/>
            <person name="Chen Y.Y."/>
            <person name="Lin Y.F."/>
            <person name="Hsu J.L."/>
            <person name="Li C.Y."/>
            <person name="Wang Z.W."/>
            <person name="Zhao X."/>
            <person name="Zhong W.Y."/>
            <person name="Ma X.K."/>
            <person name="Ma L."/>
            <person name="Huang J."/>
            <person name="Chen G.Z."/>
            <person name="Huang M.Z."/>
            <person name="Huang L."/>
            <person name="Peng D.H."/>
            <person name="Luo Y.B."/>
            <person name="Zou S.Q."/>
            <person name="Chen S.P."/>
            <person name="Lan S."/>
            <person name="Tsai W.C."/>
            <person name="Van de Peer Y."/>
            <person name="Liu Z.J."/>
        </authorList>
    </citation>
    <scope>NUCLEOTIDE SEQUENCE [LARGE SCALE GENOMIC DNA]</scope>
    <source>
        <strain evidence="3">Lor288</strain>
    </source>
</reference>
<dbReference type="Pfam" id="PF00240">
    <property type="entry name" value="ubiquitin"/>
    <property type="match status" value="1"/>
</dbReference>
<organism evidence="3 4">
    <name type="scientific">Platanthera guangdongensis</name>
    <dbReference type="NCBI Taxonomy" id="2320717"/>
    <lineage>
        <taxon>Eukaryota</taxon>
        <taxon>Viridiplantae</taxon>
        <taxon>Streptophyta</taxon>
        <taxon>Embryophyta</taxon>
        <taxon>Tracheophyta</taxon>
        <taxon>Spermatophyta</taxon>
        <taxon>Magnoliopsida</taxon>
        <taxon>Liliopsida</taxon>
        <taxon>Asparagales</taxon>
        <taxon>Orchidaceae</taxon>
        <taxon>Orchidoideae</taxon>
        <taxon>Orchideae</taxon>
        <taxon>Orchidinae</taxon>
        <taxon>Platanthera</taxon>
    </lineage>
</organism>
<dbReference type="InterPro" id="IPR000626">
    <property type="entry name" value="Ubiquitin-like_dom"/>
</dbReference>
<sequence>MYIRIKRHKTTYFIQCDPTESTLSIKQKLQALIDQPSNSQRLTLVSTNEILDDSKTLAEQKVENDAIVALTFKKGSFFSLSSFPVLSSEDLFFYYVIDFLCLIALVSAQSCLFPFCKYSLTDYFFNL</sequence>
<dbReference type="CDD" id="cd17039">
    <property type="entry name" value="Ubl_ubiquitin_like"/>
    <property type="match status" value="1"/>
</dbReference>
<dbReference type="InterPro" id="IPR029071">
    <property type="entry name" value="Ubiquitin-like_domsf"/>
</dbReference>
<dbReference type="Gene3D" id="3.10.20.90">
    <property type="entry name" value="Phosphatidylinositol 3-kinase Catalytic Subunit, Chain A, domain 1"/>
    <property type="match status" value="1"/>
</dbReference>
<gene>
    <name evidence="3" type="ORF">KSP40_PGU007673</name>
</gene>
<dbReference type="PANTHER" id="PTHR47725">
    <property type="entry name" value="OS03G0364000 PROTEIN"/>
    <property type="match status" value="1"/>
</dbReference>
<dbReference type="SUPFAM" id="SSF54236">
    <property type="entry name" value="Ubiquitin-like"/>
    <property type="match status" value="1"/>
</dbReference>
<dbReference type="EMBL" id="JBBWWR010000008">
    <property type="protein sequence ID" value="KAK8962778.1"/>
    <property type="molecule type" value="Genomic_DNA"/>
</dbReference>
<evidence type="ECO:0000259" key="2">
    <source>
        <dbReference type="PROSITE" id="PS50053"/>
    </source>
</evidence>
<feature type="transmembrane region" description="Helical" evidence="1">
    <location>
        <begin position="92"/>
        <end position="115"/>
    </location>
</feature>
<keyword evidence="4" id="KW-1185">Reference proteome</keyword>
<name>A0ABR2MFM2_9ASPA</name>
<evidence type="ECO:0000313" key="4">
    <source>
        <dbReference type="Proteomes" id="UP001412067"/>
    </source>
</evidence>
<dbReference type="Proteomes" id="UP001412067">
    <property type="component" value="Unassembled WGS sequence"/>
</dbReference>
<accession>A0ABR2MFM2</accession>
<evidence type="ECO:0000313" key="3">
    <source>
        <dbReference type="EMBL" id="KAK8962778.1"/>
    </source>
</evidence>
<dbReference type="PANTHER" id="PTHR47725:SF2">
    <property type="entry name" value="UBIQUITIN-LIKE DOMAIN-CONTAINING PROTEIN"/>
    <property type="match status" value="1"/>
</dbReference>
<keyword evidence="1" id="KW-0812">Transmembrane</keyword>
<feature type="domain" description="Ubiquitin-like" evidence="2">
    <location>
        <begin position="1"/>
        <end position="74"/>
    </location>
</feature>
<dbReference type="PROSITE" id="PS50053">
    <property type="entry name" value="UBIQUITIN_2"/>
    <property type="match status" value="1"/>
</dbReference>
<proteinExistence type="predicted"/>
<protein>
    <recommendedName>
        <fullName evidence="2">Ubiquitin-like domain-containing protein</fullName>
    </recommendedName>
</protein>
<dbReference type="SMART" id="SM00213">
    <property type="entry name" value="UBQ"/>
    <property type="match status" value="1"/>
</dbReference>
<keyword evidence="1" id="KW-0472">Membrane</keyword>
<comment type="caution">
    <text evidence="3">The sequence shown here is derived from an EMBL/GenBank/DDBJ whole genome shotgun (WGS) entry which is preliminary data.</text>
</comment>
<keyword evidence="1" id="KW-1133">Transmembrane helix</keyword>
<evidence type="ECO:0000256" key="1">
    <source>
        <dbReference type="SAM" id="Phobius"/>
    </source>
</evidence>